<dbReference type="EMBL" id="VSSQ01070597">
    <property type="protein sequence ID" value="MPN22376.1"/>
    <property type="molecule type" value="Genomic_DNA"/>
</dbReference>
<organism evidence="1">
    <name type="scientific">bioreactor metagenome</name>
    <dbReference type="NCBI Taxonomy" id="1076179"/>
    <lineage>
        <taxon>unclassified sequences</taxon>
        <taxon>metagenomes</taxon>
        <taxon>ecological metagenomes</taxon>
    </lineage>
</organism>
<dbReference type="AlphaFoldDB" id="A0A645G8B9"/>
<sequence length="34" mass="3894">MKGVSKNNFVIILDTFLFFQVKLQVTHNQGIILS</sequence>
<reference evidence="1" key="1">
    <citation type="submission" date="2019-08" db="EMBL/GenBank/DDBJ databases">
        <authorList>
            <person name="Kucharzyk K."/>
            <person name="Murdoch R.W."/>
            <person name="Higgins S."/>
            <person name="Loffler F."/>
        </authorList>
    </citation>
    <scope>NUCLEOTIDE SEQUENCE</scope>
</reference>
<protein>
    <submittedName>
        <fullName evidence="1">Uncharacterized protein</fullName>
    </submittedName>
</protein>
<gene>
    <name evidence="1" type="ORF">SDC9_169759</name>
</gene>
<name>A0A645G8B9_9ZZZZ</name>
<evidence type="ECO:0000313" key="1">
    <source>
        <dbReference type="EMBL" id="MPN22376.1"/>
    </source>
</evidence>
<accession>A0A645G8B9</accession>
<proteinExistence type="predicted"/>
<comment type="caution">
    <text evidence="1">The sequence shown here is derived from an EMBL/GenBank/DDBJ whole genome shotgun (WGS) entry which is preliminary data.</text>
</comment>